<dbReference type="KEGG" id="glz:GLAREA_03548"/>
<keyword evidence="4" id="KW-1185">Reference proteome</keyword>
<evidence type="ECO:0000256" key="2">
    <source>
        <dbReference type="SAM" id="MobiDB-lite"/>
    </source>
</evidence>
<dbReference type="PANTHER" id="PTHR46517">
    <property type="entry name" value="FRUCTOSE-2,6-BISPHOSPHATASE TIGAR"/>
    <property type="match status" value="1"/>
</dbReference>
<dbReference type="OMA" id="DFNRHEH"/>
<dbReference type="GO" id="GO:0005829">
    <property type="term" value="C:cytosol"/>
    <property type="evidence" value="ECO:0007669"/>
    <property type="project" value="TreeGrafter"/>
</dbReference>
<keyword evidence="1" id="KW-0378">Hydrolase</keyword>
<protein>
    <submittedName>
        <fullName evidence="3">Phosphoglycerate mutase-like protein</fullName>
    </submittedName>
</protein>
<dbReference type="OrthoDB" id="354304at2759"/>
<dbReference type="GO" id="GO:0045820">
    <property type="term" value="P:negative regulation of glycolytic process"/>
    <property type="evidence" value="ECO:0007669"/>
    <property type="project" value="TreeGrafter"/>
</dbReference>
<evidence type="ECO:0000313" key="4">
    <source>
        <dbReference type="Proteomes" id="UP000016922"/>
    </source>
</evidence>
<reference evidence="3 4" key="1">
    <citation type="journal article" date="2013" name="BMC Genomics">
        <title>Genomics-driven discovery of the pneumocandin biosynthetic gene cluster in the fungus Glarea lozoyensis.</title>
        <authorList>
            <person name="Chen L."/>
            <person name="Yue Q."/>
            <person name="Zhang X."/>
            <person name="Xiang M."/>
            <person name="Wang C."/>
            <person name="Li S."/>
            <person name="Che Y."/>
            <person name="Ortiz-Lopez F.J."/>
            <person name="Bills G.F."/>
            <person name="Liu X."/>
            <person name="An Z."/>
        </authorList>
    </citation>
    <scope>NUCLEOTIDE SEQUENCE [LARGE SCALE GENOMIC DNA]</scope>
    <source>
        <strain evidence="4">ATCC 20868 / MF5171</strain>
    </source>
</reference>
<dbReference type="HOGENOM" id="CLU_033323_0_0_1"/>
<accession>S3DF18</accession>
<dbReference type="SUPFAM" id="SSF53254">
    <property type="entry name" value="Phosphoglycerate mutase-like"/>
    <property type="match status" value="1"/>
</dbReference>
<feature type="region of interest" description="Disordered" evidence="2">
    <location>
        <begin position="83"/>
        <end position="109"/>
    </location>
</feature>
<dbReference type="RefSeq" id="XP_008081992.1">
    <property type="nucleotide sequence ID" value="XM_008083801.1"/>
</dbReference>
<dbReference type="Proteomes" id="UP000016922">
    <property type="component" value="Unassembled WGS sequence"/>
</dbReference>
<feature type="region of interest" description="Disordered" evidence="2">
    <location>
        <begin position="241"/>
        <end position="260"/>
    </location>
</feature>
<dbReference type="CDD" id="cd07067">
    <property type="entry name" value="HP_PGM_like"/>
    <property type="match status" value="1"/>
</dbReference>
<evidence type="ECO:0000256" key="1">
    <source>
        <dbReference type="ARBA" id="ARBA00022801"/>
    </source>
</evidence>
<dbReference type="InterPro" id="IPR013078">
    <property type="entry name" value="His_Pase_superF_clade-1"/>
</dbReference>
<gene>
    <name evidence="3" type="ORF">GLAREA_03548</name>
</gene>
<dbReference type="GeneID" id="19462603"/>
<organism evidence="3 4">
    <name type="scientific">Glarea lozoyensis (strain ATCC 20868 / MF5171)</name>
    <dbReference type="NCBI Taxonomy" id="1116229"/>
    <lineage>
        <taxon>Eukaryota</taxon>
        <taxon>Fungi</taxon>
        <taxon>Dikarya</taxon>
        <taxon>Ascomycota</taxon>
        <taxon>Pezizomycotina</taxon>
        <taxon>Leotiomycetes</taxon>
        <taxon>Helotiales</taxon>
        <taxon>Helotiaceae</taxon>
        <taxon>Glarea</taxon>
    </lineage>
</organism>
<dbReference type="InterPro" id="IPR029033">
    <property type="entry name" value="His_PPase_superfam"/>
</dbReference>
<dbReference type="PANTHER" id="PTHR46517:SF1">
    <property type="entry name" value="FRUCTOSE-2,6-BISPHOSPHATASE TIGAR"/>
    <property type="match status" value="1"/>
</dbReference>
<dbReference type="STRING" id="1116229.S3DF18"/>
<dbReference type="Gene3D" id="3.40.50.1240">
    <property type="entry name" value="Phosphoglycerate mutase-like"/>
    <property type="match status" value="1"/>
</dbReference>
<dbReference type="Pfam" id="PF00300">
    <property type="entry name" value="His_Phos_1"/>
    <property type="match status" value="1"/>
</dbReference>
<dbReference type="InterPro" id="IPR051695">
    <property type="entry name" value="Phosphoglycerate_Mutase"/>
</dbReference>
<dbReference type="eggNOG" id="KOG0235">
    <property type="taxonomic scope" value="Eukaryota"/>
</dbReference>
<sequence>MARPSTMSQVYNSALTNHGVLQAQRLAKHLVDTDVKISHIFSSDLQRAFNTAEAVRSAQSPPPSETTRLEKLREQDFGFYEGKHFSERPRNSNKSGKEAHMDAHRDEPGFKDVESKTAMASRMDDFVEGHLVDLFKEVEPDMGVVVVAHGIILGHLWRAVLKRFHSANVHVVPGAIITDTGRGLEHLGGWSNTGYLDLEVRRHTEAAAPCETESLVPVAIIPPSTVEHLPETVAGATAVEQPTLPTPSSPNTDHAQPSKSTLQNMSLVVKAVNSQEHLKGLKKTRGGIGSLKHDTTQKTVDSFFKKQRTE</sequence>
<proteinExistence type="predicted"/>
<dbReference type="GO" id="GO:0043456">
    <property type="term" value="P:regulation of pentose-phosphate shunt"/>
    <property type="evidence" value="ECO:0007669"/>
    <property type="project" value="TreeGrafter"/>
</dbReference>
<feature type="compositionally biased region" description="Polar residues" evidence="2">
    <location>
        <begin position="249"/>
        <end position="260"/>
    </location>
</feature>
<dbReference type="AlphaFoldDB" id="S3DF18"/>
<dbReference type="GO" id="GO:0004331">
    <property type="term" value="F:fructose-2,6-bisphosphate 2-phosphatase activity"/>
    <property type="evidence" value="ECO:0007669"/>
    <property type="project" value="TreeGrafter"/>
</dbReference>
<evidence type="ECO:0000313" key="3">
    <source>
        <dbReference type="EMBL" id="EPE30581.1"/>
    </source>
</evidence>
<name>S3DF18_GLAL2</name>
<dbReference type="EMBL" id="KE145363">
    <property type="protein sequence ID" value="EPE30581.1"/>
    <property type="molecule type" value="Genomic_DNA"/>
</dbReference>